<dbReference type="HOGENOM" id="CLU_029790_7_0_1"/>
<sequence length="329" mass="36799">EFKEAGREFRQDVYSYNDWRWHRESGHIASAISSVFTSGVGKAMWRETFFVIATAAAVYLYNIGVPVLAAKTAASLPIVAALLGRLPLLHLSLLPLTLSSPALFLLLVFRTNNSYDRWWEARKVWGGVINASRDLARQALALVRDAELKKLMVSQIASYARVLKYHLGPPTPEARDLLRNELVDNRLPADQVRVIMEAKHKPMALLGLVSASLHDSGRTGLDTVQASKLDQTLSLLTDYLGKCERIVKTPLPLVYTRHTARFLSWWLLFLPVCLYNQLRANWMIVPVSGLIGFFLVGIEDLGNQIEEPFSILPLTAMGTGIQQSIFEAL</sequence>
<dbReference type="KEGG" id="ehx:EMIHUDRAFT_54215"/>
<evidence type="ECO:0000256" key="4">
    <source>
        <dbReference type="ARBA" id="ARBA00022692"/>
    </source>
</evidence>
<keyword evidence="10" id="KW-1185">Reference proteome</keyword>
<evidence type="ECO:0000256" key="1">
    <source>
        <dbReference type="ARBA" id="ARBA00004651"/>
    </source>
</evidence>
<evidence type="ECO:0008006" key="11">
    <source>
        <dbReference type="Google" id="ProtNLM"/>
    </source>
</evidence>
<keyword evidence="6" id="KW-0406">Ion transport</keyword>
<dbReference type="OMA" id="AYSVMIH"/>
<dbReference type="Pfam" id="PF25539">
    <property type="entry name" value="Bestrophin_2"/>
    <property type="match status" value="1"/>
</dbReference>
<comment type="subcellular location">
    <subcellularLocation>
        <location evidence="1">Cell membrane</location>
        <topology evidence="1">Multi-pass membrane protein</topology>
    </subcellularLocation>
</comment>
<evidence type="ECO:0000313" key="9">
    <source>
        <dbReference type="EnsemblProtists" id="EOD18127"/>
    </source>
</evidence>
<evidence type="ECO:0000256" key="6">
    <source>
        <dbReference type="ARBA" id="ARBA00023065"/>
    </source>
</evidence>
<keyword evidence="3" id="KW-1003">Cell membrane</keyword>
<reference evidence="10" key="1">
    <citation type="journal article" date="2013" name="Nature">
        <title>Pan genome of the phytoplankton Emiliania underpins its global distribution.</title>
        <authorList>
            <person name="Read B.A."/>
            <person name="Kegel J."/>
            <person name="Klute M.J."/>
            <person name="Kuo A."/>
            <person name="Lefebvre S.C."/>
            <person name="Maumus F."/>
            <person name="Mayer C."/>
            <person name="Miller J."/>
            <person name="Monier A."/>
            <person name="Salamov A."/>
            <person name="Young J."/>
            <person name="Aguilar M."/>
            <person name="Claverie J.M."/>
            <person name="Frickenhaus S."/>
            <person name="Gonzalez K."/>
            <person name="Herman E.K."/>
            <person name="Lin Y.C."/>
            <person name="Napier J."/>
            <person name="Ogata H."/>
            <person name="Sarno A.F."/>
            <person name="Shmutz J."/>
            <person name="Schroeder D."/>
            <person name="de Vargas C."/>
            <person name="Verret F."/>
            <person name="von Dassow P."/>
            <person name="Valentin K."/>
            <person name="Van de Peer Y."/>
            <person name="Wheeler G."/>
            <person name="Dacks J.B."/>
            <person name="Delwiche C.F."/>
            <person name="Dyhrman S.T."/>
            <person name="Glockner G."/>
            <person name="John U."/>
            <person name="Richards T."/>
            <person name="Worden A.Z."/>
            <person name="Zhang X."/>
            <person name="Grigoriev I.V."/>
            <person name="Allen A.E."/>
            <person name="Bidle K."/>
            <person name="Borodovsky M."/>
            <person name="Bowler C."/>
            <person name="Brownlee C."/>
            <person name="Cock J.M."/>
            <person name="Elias M."/>
            <person name="Gladyshev V.N."/>
            <person name="Groth M."/>
            <person name="Guda C."/>
            <person name="Hadaegh A."/>
            <person name="Iglesias-Rodriguez M.D."/>
            <person name="Jenkins J."/>
            <person name="Jones B.M."/>
            <person name="Lawson T."/>
            <person name="Leese F."/>
            <person name="Lindquist E."/>
            <person name="Lobanov A."/>
            <person name="Lomsadze A."/>
            <person name="Malik S.B."/>
            <person name="Marsh M.E."/>
            <person name="Mackinder L."/>
            <person name="Mock T."/>
            <person name="Mueller-Roeber B."/>
            <person name="Pagarete A."/>
            <person name="Parker M."/>
            <person name="Probert I."/>
            <person name="Quesneville H."/>
            <person name="Raines C."/>
            <person name="Rensing S.A."/>
            <person name="Riano-Pachon D.M."/>
            <person name="Richier S."/>
            <person name="Rokitta S."/>
            <person name="Shiraiwa Y."/>
            <person name="Soanes D.M."/>
            <person name="van der Giezen M."/>
            <person name="Wahlund T.M."/>
            <person name="Williams B."/>
            <person name="Wilson W."/>
            <person name="Wolfe G."/>
            <person name="Wurch L.L."/>
        </authorList>
    </citation>
    <scope>NUCLEOTIDE SEQUENCE</scope>
</reference>
<dbReference type="GeneID" id="19046128"/>
<keyword evidence="4 8" id="KW-0812">Transmembrane</keyword>
<evidence type="ECO:0000313" key="10">
    <source>
        <dbReference type="Proteomes" id="UP000013827"/>
    </source>
</evidence>
<feature type="transmembrane region" description="Helical" evidence="8">
    <location>
        <begin position="49"/>
        <end position="69"/>
    </location>
</feature>
<dbReference type="GO" id="GO:0005254">
    <property type="term" value="F:chloride channel activity"/>
    <property type="evidence" value="ECO:0007669"/>
    <property type="project" value="InterPro"/>
</dbReference>
<dbReference type="InterPro" id="IPR044669">
    <property type="entry name" value="YneE/VCCN1/2-like"/>
</dbReference>
<dbReference type="EnsemblProtists" id="EOD18127">
    <property type="protein sequence ID" value="EOD18127"/>
    <property type="gene ID" value="EMIHUDRAFT_54215"/>
</dbReference>
<dbReference type="PaxDb" id="2903-EOD18127"/>
<accession>A0A0D3J3P2</accession>
<dbReference type="Proteomes" id="UP000013827">
    <property type="component" value="Unassembled WGS sequence"/>
</dbReference>
<protein>
    <recommendedName>
        <fullName evidence="11">Bestrophin</fullName>
    </recommendedName>
</protein>
<evidence type="ECO:0000256" key="3">
    <source>
        <dbReference type="ARBA" id="ARBA00022475"/>
    </source>
</evidence>
<organism evidence="9 10">
    <name type="scientific">Emiliania huxleyi (strain CCMP1516)</name>
    <dbReference type="NCBI Taxonomy" id="280463"/>
    <lineage>
        <taxon>Eukaryota</taxon>
        <taxon>Haptista</taxon>
        <taxon>Haptophyta</taxon>
        <taxon>Prymnesiophyceae</taxon>
        <taxon>Isochrysidales</taxon>
        <taxon>Noelaerhabdaceae</taxon>
        <taxon>Emiliania</taxon>
    </lineage>
</organism>
<dbReference type="PANTHER" id="PTHR33281:SF19">
    <property type="entry name" value="VOLTAGE-DEPENDENT ANION CHANNEL-FORMING PROTEIN YNEE"/>
    <property type="match status" value="1"/>
</dbReference>
<evidence type="ECO:0000256" key="7">
    <source>
        <dbReference type="ARBA" id="ARBA00023136"/>
    </source>
</evidence>
<keyword evidence="2" id="KW-0813">Transport</keyword>
<evidence type="ECO:0000256" key="8">
    <source>
        <dbReference type="SAM" id="Phobius"/>
    </source>
</evidence>
<name>A0A0D3J3P2_EMIH1</name>
<keyword evidence="5 8" id="KW-1133">Transmembrane helix</keyword>
<reference evidence="9" key="2">
    <citation type="submission" date="2024-10" db="UniProtKB">
        <authorList>
            <consortium name="EnsemblProtists"/>
        </authorList>
    </citation>
    <scope>IDENTIFICATION</scope>
</reference>
<evidence type="ECO:0000256" key="2">
    <source>
        <dbReference type="ARBA" id="ARBA00022448"/>
    </source>
</evidence>
<dbReference type="AlphaFoldDB" id="A0A0D3J3P2"/>
<dbReference type="RefSeq" id="XP_005770556.1">
    <property type="nucleotide sequence ID" value="XM_005770499.1"/>
</dbReference>
<feature type="transmembrane region" description="Helical" evidence="8">
    <location>
        <begin position="89"/>
        <end position="109"/>
    </location>
</feature>
<dbReference type="eggNOG" id="ENOG502QSQE">
    <property type="taxonomic scope" value="Eukaryota"/>
</dbReference>
<dbReference type="PANTHER" id="PTHR33281">
    <property type="entry name" value="UPF0187 PROTEIN YNEE"/>
    <property type="match status" value="1"/>
</dbReference>
<dbReference type="GO" id="GO:0005886">
    <property type="term" value="C:plasma membrane"/>
    <property type="evidence" value="ECO:0007669"/>
    <property type="project" value="UniProtKB-SubCell"/>
</dbReference>
<keyword evidence="7 8" id="KW-0472">Membrane</keyword>
<evidence type="ECO:0000256" key="5">
    <source>
        <dbReference type="ARBA" id="ARBA00022989"/>
    </source>
</evidence>
<proteinExistence type="predicted"/>